<name>A0AC61YDD0_9FLAO</name>
<evidence type="ECO:0000313" key="1">
    <source>
        <dbReference type="EMBL" id="VVV02466.1"/>
    </source>
</evidence>
<accession>A0AC61YDD0</accession>
<comment type="caution">
    <text evidence="1">The sequence shown here is derived from an EMBL/GenBank/DDBJ whole genome shotgun (WGS) entry which is preliminary data.</text>
</comment>
<evidence type="ECO:0000313" key="2">
    <source>
        <dbReference type="Proteomes" id="UP000356253"/>
    </source>
</evidence>
<organism evidence="1 2">
    <name type="scientific">Mesonia oceanica</name>
    <dbReference type="NCBI Taxonomy" id="2687242"/>
    <lineage>
        <taxon>Bacteria</taxon>
        <taxon>Pseudomonadati</taxon>
        <taxon>Bacteroidota</taxon>
        <taxon>Flavobacteriia</taxon>
        <taxon>Flavobacteriales</taxon>
        <taxon>Flavobacteriaceae</taxon>
        <taxon>Mesonia</taxon>
    </lineage>
</organism>
<dbReference type="EMBL" id="CABVMM010000022">
    <property type="protein sequence ID" value="VVV02466.1"/>
    <property type="molecule type" value="Genomic_DNA"/>
</dbReference>
<dbReference type="Proteomes" id="UP000356253">
    <property type="component" value="Unassembled WGS sequence"/>
</dbReference>
<gene>
    <name evidence="1" type="ORF">FVB9532_03765</name>
</gene>
<reference evidence="1" key="1">
    <citation type="submission" date="2019-09" db="EMBL/GenBank/DDBJ databases">
        <authorList>
            <person name="Rodrigo-Torres L."/>
            <person name="Arahal R. D."/>
            <person name="Lucena T."/>
        </authorList>
    </citation>
    <scope>NUCLEOTIDE SEQUENCE</scope>
    <source>
        <strain evidence="1">ISS653</strain>
    </source>
</reference>
<proteinExistence type="predicted"/>
<sequence length="204" mass="23249">MKYLLLITLVSICISCGTTNPNVTGMGKSQIPYNSDPKLTKSLFEDKSSTISEENIQKILEGNYQLPDSLRVSFVQIEDSAEQSYLWNNEDYIKSKQSYLDLLSAKFQQSARVQKVLVIPDMLVSQTPTFTNIREAAVRTQADIVAIYSIDSDLYANYKFFSKTEMKAFATTQFLILDVRTGLIPFSKIVTKEYQSQKEKKDFK</sequence>
<protein>
    <submittedName>
        <fullName evidence="1">Uncharacterized protein</fullName>
    </submittedName>
</protein>
<keyword evidence="2" id="KW-1185">Reference proteome</keyword>